<evidence type="ECO:0000313" key="2">
    <source>
        <dbReference type="EMBL" id="TKR87729.1"/>
    </source>
</evidence>
<dbReference type="EMBL" id="AZBU02000003">
    <property type="protein sequence ID" value="TKR87729.1"/>
    <property type="molecule type" value="Genomic_DNA"/>
</dbReference>
<organism evidence="2 3">
    <name type="scientific">Steinernema carpocapsae</name>
    <name type="common">Entomopathogenic nematode</name>
    <dbReference type="NCBI Taxonomy" id="34508"/>
    <lineage>
        <taxon>Eukaryota</taxon>
        <taxon>Metazoa</taxon>
        <taxon>Ecdysozoa</taxon>
        <taxon>Nematoda</taxon>
        <taxon>Chromadorea</taxon>
        <taxon>Rhabditida</taxon>
        <taxon>Tylenchina</taxon>
        <taxon>Panagrolaimomorpha</taxon>
        <taxon>Strongyloidoidea</taxon>
        <taxon>Steinernematidae</taxon>
        <taxon>Steinernema</taxon>
    </lineage>
</organism>
<evidence type="ECO:0000313" key="3">
    <source>
        <dbReference type="Proteomes" id="UP000298663"/>
    </source>
</evidence>
<reference evidence="2 3" key="2">
    <citation type="journal article" date="2019" name="G3 (Bethesda)">
        <title>Hybrid Assembly of the Genome of the Entomopathogenic Nematode Steinernema carpocapsae Identifies the X-Chromosome.</title>
        <authorList>
            <person name="Serra L."/>
            <person name="Macchietto M."/>
            <person name="Macias-Munoz A."/>
            <person name="McGill C.J."/>
            <person name="Rodriguez I.M."/>
            <person name="Rodriguez B."/>
            <person name="Murad R."/>
            <person name="Mortazavi A."/>
        </authorList>
    </citation>
    <scope>NUCLEOTIDE SEQUENCE [LARGE SCALE GENOMIC DNA]</scope>
    <source>
        <strain evidence="2 3">ALL</strain>
    </source>
</reference>
<name>A0A4U5NVZ3_STECR</name>
<gene>
    <name evidence="2" type="ORF">L596_012082</name>
</gene>
<sequence length="119" mass="12749">MKLFLLIAVFVAVVYATNFKCDPPCSSGLTCVGNPCQAAPCFGVCTIPKTTSKATVTATTIHKVTKKTKPPAFGEFFVLDICLHASSLRSALSSQSNMRRKSVSGDSLLRCLYSVLKLV</sequence>
<reference evidence="2 3" key="1">
    <citation type="journal article" date="2015" name="Genome Biol.">
        <title>Comparative genomics of Steinernema reveals deeply conserved gene regulatory networks.</title>
        <authorList>
            <person name="Dillman A.R."/>
            <person name="Macchietto M."/>
            <person name="Porter C.F."/>
            <person name="Rogers A."/>
            <person name="Williams B."/>
            <person name="Antoshechkin I."/>
            <person name="Lee M.M."/>
            <person name="Goodwin Z."/>
            <person name="Lu X."/>
            <person name="Lewis E.E."/>
            <person name="Goodrich-Blair H."/>
            <person name="Stock S.P."/>
            <person name="Adams B.J."/>
            <person name="Sternberg P.W."/>
            <person name="Mortazavi A."/>
        </authorList>
    </citation>
    <scope>NUCLEOTIDE SEQUENCE [LARGE SCALE GENOMIC DNA]</scope>
    <source>
        <strain evidence="2 3">ALL</strain>
    </source>
</reference>
<evidence type="ECO:0008006" key="4">
    <source>
        <dbReference type="Google" id="ProtNLM"/>
    </source>
</evidence>
<protein>
    <recommendedName>
        <fullName evidence="4">WAP domain-containing protein</fullName>
    </recommendedName>
</protein>
<accession>A0A4U5NVZ3</accession>
<feature type="signal peptide" evidence="1">
    <location>
        <begin position="1"/>
        <end position="16"/>
    </location>
</feature>
<proteinExistence type="predicted"/>
<dbReference type="Proteomes" id="UP000298663">
    <property type="component" value="Unassembled WGS sequence"/>
</dbReference>
<dbReference type="AlphaFoldDB" id="A0A4U5NVZ3"/>
<evidence type="ECO:0000256" key="1">
    <source>
        <dbReference type="SAM" id="SignalP"/>
    </source>
</evidence>
<keyword evidence="1" id="KW-0732">Signal</keyword>
<comment type="caution">
    <text evidence="2">The sequence shown here is derived from an EMBL/GenBank/DDBJ whole genome shotgun (WGS) entry which is preliminary data.</text>
</comment>
<keyword evidence="3" id="KW-1185">Reference proteome</keyword>
<feature type="chain" id="PRO_5021035060" description="WAP domain-containing protein" evidence="1">
    <location>
        <begin position="17"/>
        <end position="119"/>
    </location>
</feature>